<evidence type="ECO:0000256" key="2">
    <source>
        <dbReference type="ARBA" id="ARBA00022481"/>
    </source>
</evidence>
<dbReference type="SUPFAM" id="SSF50447">
    <property type="entry name" value="Translation proteins"/>
    <property type="match status" value="1"/>
</dbReference>
<protein>
    <recommendedName>
        <fullName evidence="7 8">Large ribosomal subunit protein uL3</fullName>
    </recommendedName>
</protein>
<evidence type="ECO:0000256" key="1">
    <source>
        <dbReference type="ARBA" id="ARBA00006540"/>
    </source>
</evidence>
<dbReference type="OrthoDB" id="9806135at2"/>
<keyword evidence="4 8" id="KW-0694">RNA-binding</keyword>
<comment type="PTM">
    <text evidence="8">Methylated by PrmB.</text>
</comment>
<dbReference type="FunFam" id="3.30.160.810:FF:000001">
    <property type="entry name" value="50S ribosomal protein L3"/>
    <property type="match status" value="1"/>
</dbReference>
<evidence type="ECO:0000313" key="11">
    <source>
        <dbReference type="Proteomes" id="UP000184221"/>
    </source>
</evidence>
<dbReference type="PANTHER" id="PTHR11229:SF16">
    <property type="entry name" value="LARGE RIBOSOMAL SUBUNIT PROTEIN UL3C"/>
    <property type="match status" value="1"/>
</dbReference>
<dbReference type="STRING" id="996342.SAMN05443551_4161"/>
<dbReference type="GO" id="GO:0022625">
    <property type="term" value="C:cytosolic large ribosomal subunit"/>
    <property type="evidence" value="ECO:0007669"/>
    <property type="project" value="TreeGrafter"/>
</dbReference>
<dbReference type="GO" id="GO:0003735">
    <property type="term" value="F:structural constituent of ribosome"/>
    <property type="evidence" value="ECO:0007669"/>
    <property type="project" value="UniProtKB-UniRule"/>
</dbReference>
<dbReference type="PANTHER" id="PTHR11229">
    <property type="entry name" value="50S RIBOSOMAL PROTEIN L3"/>
    <property type="match status" value="1"/>
</dbReference>
<dbReference type="InterPro" id="IPR019927">
    <property type="entry name" value="Ribosomal_uL3_bac/org-type"/>
</dbReference>
<dbReference type="RefSeq" id="WP_072780014.1">
    <property type="nucleotide sequence ID" value="NZ_FQXC01000009.1"/>
</dbReference>
<dbReference type="NCBIfam" id="TIGR03625">
    <property type="entry name" value="L3_bact"/>
    <property type="match status" value="1"/>
</dbReference>
<gene>
    <name evidence="8" type="primary">rplC</name>
    <name evidence="10" type="ORF">SAMN05443551_4161</name>
</gene>
<sequence>MRSGIIAKKVGMTRLFQEDGKQIPVTVLQLDNLQVVAQRTPDQHGYSAVQLGTGSIKAKRVSKAMRGHFSAANVEPKRKVAEFRVAPENLINVGEEITADHYFEGQFVDVSGTSIGKGFAGAMKRHNFGGLRASHGVSISHRSHGSTGQCQDPGKVFKGKKMAGHMGAVKVTTQNLQVVKTDAERGIIMVKGAVPGSKGGWVTVKDAVKKPTPDNVILPAALRSAAAEAKRLAEEAAAQAAAEEAAAAEAAAAEAAAAEEAALKEAEADIAAEKSDDAAEAPEKKEGDE</sequence>
<dbReference type="GO" id="GO:0019843">
    <property type="term" value="F:rRNA binding"/>
    <property type="evidence" value="ECO:0007669"/>
    <property type="project" value="UniProtKB-UniRule"/>
</dbReference>
<dbReference type="FunFam" id="2.40.30.10:FF:000004">
    <property type="entry name" value="50S ribosomal protein L3"/>
    <property type="match status" value="1"/>
</dbReference>
<feature type="modified residue" description="N5-methylglutamine" evidence="8">
    <location>
        <position position="151"/>
    </location>
</feature>
<organism evidence="10 11">
    <name type="scientific">Marivita hallyeonensis</name>
    <dbReference type="NCBI Taxonomy" id="996342"/>
    <lineage>
        <taxon>Bacteria</taxon>
        <taxon>Pseudomonadati</taxon>
        <taxon>Pseudomonadota</taxon>
        <taxon>Alphaproteobacteria</taxon>
        <taxon>Rhodobacterales</taxon>
        <taxon>Roseobacteraceae</taxon>
        <taxon>Marivita</taxon>
    </lineage>
</organism>
<dbReference type="Pfam" id="PF00297">
    <property type="entry name" value="Ribosomal_L3"/>
    <property type="match status" value="1"/>
</dbReference>
<dbReference type="GO" id="GO:0006412">
    <property type="term" value="P:translation"/>
    <property type="evidence" value="ECO:0007669"/>
    <property type="project" value="UniProtKB-UniRule"/>
</dbReference>
<comment type="subunit">
    <text evidence="8">Part of the 50S ribosomal subunit. Forms a cluster with proteins L14 and L19.</text>
</comment>
<proteinExistence type="inferred from homology"/>
<keyword evidence="5 8" id="KW-0689">Ribosomal protein</keyword>
<name>A0A1M5XW45_9RHOB</name>
<dbReference type="Proteomes" id="UP000184221">
    <property type="component" value="Unassembled WGS sequence"/>
</dbReference>
<dbReference type="Gene3D" id="2.40.30.10">
    <property type="entry name" value="Translation factors"/>
    <property type="match status" value="1"/>
</dbReference>
<evidence type="ECO:0000313" key="10">
    <source>
        <dbReference type="EMBL" id="SHI04051.1"/>
    </source>
</evidence>
<keyword evidence="3 8" id="KW-0699">rRNA-binding</keyword>
<dbReference type="HAMAP" id="MF_01325_B">
    <property type="entry name" value="Ribosomal_uL3_B"/>
    <property type="match status" value="1"/>
</dbReference>
<evidence type="ECO:0000256" key="4">
    <source>
        <dbReference type="ARBA" id="ARBA00022884"/>
    </source>
</evidence>
<dbReference type="Gene3D" id="3.30.160.810">
    <property type="match status" value="1"/>
</dbReference>
<dbReference type="AlphaFoldDB" id="A0A1M5XW45"/>
<reference evidence="10 11" key="1">
    <citation type="submission" date="2016-11" db="EMBL/GenBank/DDBJ databases">
        <authorList>
            <person name="Jaros S."/>
            <person name="Januszkiewicz K."/>
            <person name="Wedrychowicz H."/>
        </authorList>
    </citation>
    <scope>NUCLEOTIDE SEQUENCE [LARGE SCALE GENOMIC DNA]</scope>
    <source>
        <strain evidence="10 11">DSM 29431</strain>
    </source>
</reference>
<dbReference type="InterPro" id="IPR009000">
    <property type="entry name" value="Transl_B-barrel_sf"/>
</dbReference>
<keyword evidence="2 8" id="KW-0488">Methylation</keyword>
<evidence type="ECO:0000256" key="5">
    <source>
        <dbReference type="ARBA" id="ARBA00022980"/>
    </source>
</evidence>
<comment type="function">
    <text evidence="8">One of the primary rRNA binding proteins, it binds directly near the 3'-end of the 23S rRNA, where it nucleates assembly of the 50S subunit.</text>
</comment>
<evidence type="ECO:0000256" key="6">
    <source>
        <dbReference type="ARBA" id="ARBA00023274"/>
    </source>
</evidence>
<evidence type="ECO:0000256" key="8">
    <source>
        <dbReference type="HAMAP-Rule" id="MF_01325"/>
    </source>
</evidence>
<keyword evidence="11" id="KW-1185">Reference proteome</keyword>
<comment type="similarity">
    <text evidence="1 8">Belongs to the universal ribosomal protein uL3 family.</text>
</comment>
<feature type="compositionally biased region" description="Basic and acidic residues" evidence="9">
    <location>
        <begin position="261"/>
        <end position="289"/>
    </location>
</feature>
<accession>A0A1M5XW45</accession>
<dbReference type="EMBL" id="FQXC01000009">
    <property type="protein sequence ID" value="SHI04051.1"/>
    <property type="molecule type" value="Genomic_DNA"/>
</dbReference>
<evidence type="ECO:0000256" key="9">
    <source>
        <dbReference type="SAM" id="MobiDB-lite"/>
    </source>
</evidence>
<evidence type="ECO:0000256" key="7">
    <source>
        <dbReference type="ARBA" id="ARBA00035243"/>
    </source>
</evidence>
<dbReference type="InterPro" id="IPR000597">
    <property type="entry name" value="Ribosomal_uL3"/>
</dbReference>
<keyword evidence="6 8" id="KW-0687">Ribonucleoprotein</keyword>
<evidence type="ECO:0000256" key="3">
    <source>
        <dbReference type="ARBA" id="ARBA00022730"/>
    </source>
</evidence>
<feature type="region of interest" description="Disordered" evidence="9">
    <location>
        <begin position="254"/>
        <end position="289"/>
    </location>
</feature>